<keyword evidence="2" id="KW-0472">Membrane</keyword>
<sequence>MLEESMWSTVPSSSFWSLIFCWFTPTVFFVFVNLTIGTIFFTSSLASNKSSAAAGVGEGDERNDPRFVRSPSVLQRLKSINLYSHISEEPMSCSSKIPDVGADFHFSFQQQTMPEWQRPSSPPPRMSVPYVGGSPSFLQRLKSVNLYGFFSPEQKTHEINSHYTPDEEMKEPEVVECVSSGFDFSFQQQTIPSQPPSQPKEAIEETENLEEIPSFSEVKVNKSEVARTKSDVQPASGVVPTKLSKKMRKSASLKSPFSHFEEEYIVETRRPATVREGKGKATEEDDEVDAKADDFINKFKQQLKLQRMDTIIRYKETVNIGGNR</sequence>
<accession>A0A6A2WAL9</accession>
<dbReference type="EMBL" id="VEPZ02001787">
    <property type="protein sequence ID" value="KAE8654608.1"/>
    <property type="molecule type" value="Genomic_DNA"/>
</dbReference>
<proteinExistence type="predicted"/>
<keyword evidence="2" id="KW-1133">Transmembrane helix</keyword>
<evidence type="ECO:0000256" key="2">
    <source>
        <dbReference type="SAM" id="Phobius"/>
    </source>
</evidence>
<reference evidence="4" key="1">
    <citation type="submission" date="2019-09" db="EMBL/GenBank/DDBJ databases">
        <title>Draft genome information of white flower Hibiscus syriacus.</title>
        <authorList>
            <person name="Kim Y.-M."/>
        </authorList>
    </citation>
    <scope>NUCLEOTIDE SEQUENCE [LARGE SCALE GENOMIC DNA]</scope>
    <source>
        <strain evidence="4">YM2019G1</strain>
    </source>
</reference>
<dbReference type="PANTHER" id="PTHR33098:SF53">
    <property type="entry name" value="OS05G0540900 PROTEIN"/>
    <property type="match status" value="1"/>
</dbReference>
<feature type="domain" description="DUF4408" evidence="3">
    <location>
        <begin position="14"/>
        <end position="45"/>
    </location>
</feature>
<evidence type="ECO:0000313" key="5">
    <source>
        <dbReference type="Proteomes" id="UP000436088"/>
    </source>
</evidence>
<organism evidence="4 5">
    <name type="scientific">Hibiscus syriacus</name>
    <name type="common">Rose of Sharon</name>
    <dbReference type="NCBI Taxonomy" id="106335"/>
    <lineage>
        <taxon>Eukaryota</taxon>
        <taxon>Viridiplantae</taxon>
        <taxon>Streptophyta</taxon>
        <taxon>Embryophyta</taxon>
        <taxon>Tracheophyta</taxon>
        <taxon>Spermatophyta</taxon>
        <taxon>Magnoliopsida</taxon>
        <taxon>eudicotyledons</taxon>
        <taxon>Gunneridae</taxon>
        <taxon>Pentapetalae</taxon>
        <taxon>rosids</taxon>
        <taxon>malvids</taxon>
        <taxon>Malvales</taxon>
        <taxon>Malvaceae</taxon>
        <taxon>Malvoideae</taxon>
        <taxon>Hibiscus</taxon>
    </lineage>
</organism>
<dbReference type="InterPro" id="IPR008480">
    <property type="entry name" value="DUF761_pln"/>
</dbReference>
<keyword evidence="2" id="KW-0812">Transmembrane</keyword>
<evidence type="ECO:0000313" key="4">
    <source>
        <dbReference type="EMBL" id="KAE8654608.1"/>
    </source>
</evidence>
<protein>
    <submittedName>
        <fullName evidence="4">Alkaline phytoceramidase (APHC)</fullName>
    </submittedName>
</protein>
<name>A0A6A2WAL9_HIBSY</name>
<feature type="region of interest" description="Disordered" evidence="1">
    <location>
        <begin position="189"/>
        <end position="208"/>
    </location>
</feature>
<gene>
    <name evidence="4" type="ORF">F3Y22_tig00117048pilonHSYRG01023</name>
</gene>
<dbReference type="AlphaFoldDB" id="A0A6A2WAL9"/>
<dbReference type="InterPro" id="IPR025520">
    <property type="entry name" value="DUF4408"/>
</dbReference>
<dbReference type="Pfam" id="PF14364">
    <property type="entry name" value="DUF4408"/>
    <property type="match status" value="1"/>
</dbReference>
<dbReference type="Pfam" id="PF05553">
    <property type="entry name" value="DUF761"/>
    <property type="match status" value="1"/>
</dbReference>
<feature type="transmembrane region" description="Helical" evidence="2">
    <location>
        <begin position="15"/>
        <end position="41"/>
    </location>
</feature>
<dbReference type="Proteomes" id="UP000436088">
    <property type="component" value="Unassembled WGS sequence"/>
</dbReference>
<evidence type="ECO:0000259" key="3">
    <source>
        <dbReference type="Pfam" id="PF14364"/>
    </source>
</evidence>
<keyword evidence="5" id="KW-1185">Reference proteome</keyword>
<dbReference type="PANTHER" id="PTHR33098">
    <property type="entry name" value="COTTON FIBER (DUF761)"/>
    <property type="match status" value="1"/>
</dbReference>
<comment type="caution">
    <text evidence="4">The sequence shown here is derived from an EMBL/GenBank/DDBJ whole genome shotgun (WGS) entry which is preliminary data.</text>
</comment>
<evidence type="ECO:0000256" key="1">
    <source>
        <dbReference type="SAM" id="MobiDB-lite"/>
    </source>
</evidence>